<dbReference type="RefSeq" id="WP_158740743.1">
    <property type="nucleotide sequence ID" value="NZ_BSRP01000004.1"/>
</dbReference>
<dbReference type="EMBL" id="CP024985">
    <property type="protein sequence ID" value="ATZ27864.1"/>
    <property type="molecule type" value="Genomic_DNA"/>
</dbReference>
<protein>
    <submittedName>
        <fullName evidence="1">Uncharacterized protein</fullName>
    </submittedName>
</protein>
<evidence type="ECO:0000313" key="1">
    <source>
        <dbReference type="EMBL" id="ATZ27864.1"/>
    </source>
</evidence>
<reference evidence="1 2" key="1">
    <citation type="submission" date="2017-11" db="EMBL/GenBank/DDBJ databases">
        <title>Complete genome sequence of Streptomyces lavendulae subsp. lavendulae CCM 3239 (formerly 'Streptomyces aureofaciens CCM 3239'), the producer of the angucycline-type antibiotic auricin.</title>
        <authorList>
            <person name="Busche T."/>
            <person name="Novakova R."/>
            <person name="Al'Dilaimi A."/>
            <person name="Homerova D."/>
            <person name="Feckova L."/>
            <person name="Rezuchova B."/>
            <person name="Mingyar E."/>
            <person name="Csolleiova D."/>
            <person name="Bekeova C."/>
            <person name="Winkler A."/>
            <person name="Sevcikova B."/>
            <person name="Kalinowski J."/>
            <person name="Kormanec J."/>
            <person name="Ruckert C."/>
        </authorList>
    </citation>
    <scope>NUCLEOTIDE SEQUENCE [LARGE SCALE GENOMIC DNA]</scope>
    <source>
        <strain evidence="1 2">CCM 3239</strain>
    </source>
</reference>
<dbReference type="KEGG" id="slx:SLAV_30435"/>
<dbReference type="GeneID" id="49389135"/>
<evidence type="ECO:0000313" key="2">
    <source>
        <dbReference type="Proteomes" id="UP000231791"/>
    </source>
</evidence>
<sequence length="46" mass="5184">MAVNTWQISGRPALRPAPVLAPRRLVRLHARTHVDLQRVCASLCRP</sequence>
<proteinExistence type="predicted"/>
<dbReference type="AlphaFoldDB" id="A0A2K8PMD1"/>
<gene>
    <name evidence="1" type="ORF">SLAV_30435</name>
</gene>
<accession>A0A2K8PMD1</accession>
<organism evidence="1 2">
    <name type="scientific">Streptomyces lavendulae subsp. lavendulae</name>
    <dbReference type="NCBI Taxonomy" id="58340"/>
    <lineage>
        <taxon>Bacteria</taxon>
        <taxon>Bacillati</taxon>
        <taxon>Actinomycetota</taxon>
        <taxon>Actinomycetes</taxon>
        <taxon>Kitasatosporales</taxon>
        <taxon>Streptomycetaceae</taxon>
        <taxon>Streptomyces</taxon>
    </lineage>
</organism>
<name>A0A2K8PMD1_STRLA</name>
<keyword evidence="2" id="KW-1185">Reference proteome</keyword>
<dbReference type="Proteomes" id="UP000231791">
    <property type="component" value="Chromosome"/>
</dbReference>